<dbReference type="EMBL" id="LAZR01013003">
    <property type="protein sequence ID" value="KKM24048.1"/>
    <property type="molecule type" value="Genomic_DNA"/>
</dbReference>
<name>A0A0F9KPT2_9ZZZZ</name>
<dbReference type="AlphaFoldDB" id="A0A0F9KPT2"/>
<gene>
    <name evidence="1" type="ORF">LCGC14_1609050</name>
</gene>
<accession>A0A0F9KPT2</accession>
<proteinExistence type="predicted"/>
<sequence>MSDKDLPEIDLYLKSIPIVAKTKKLGTIKCDISKWMLWMNGISLTAAWLNVETKEHIDVDYDKAVLSAFYTGPQAEKAADELGKLLPDDE</sequence>
<comment type="caution">
    <text evidence="1">The sequence shown here is derived from an EMBL/GenBank/DDBJ whole genome shotgun (WGS) entry which is preliminary data.</text>
</comment>
<protein>
    <submittedName>
        <fullName evidence="1">Uncharacterized protein</fullName>
    </submittedName>
</protein>
<reference evidence="1" key="1">
    <citation type="journal article" date="2015" name="Nature">
        <title>Complex archaea that bridge the gap between prokaryotes and eukaryotes.</title>
        <authorList>
            <person name="Spang A."/>
            <person name="Saw J.H."/>
            <person name="Jorgensen S.L."/>
            <person name="Zaremba-Niedzwiedzka K."/>
            <person name="Martijn J."/>
            <person name="Lind A.E."/>
            <person name="van Eijk R."/>
            <person name="Schleper C."/>
            <person name="Guy L."/>
            <person name="Ettema T.J."/>
        </authorList>
    </citation>
    <scope>NUCLEOTIDE SEQUENCE</scope>
</reference>
<organism evidence="1">
    <name type="scientific">marine sediment metagenome</name>
    <dbReference type="NCBI Taxonomy" id="412755"/>
    <lineage>
        <taxon>unclassified sequences</taxon>
        <taxon>metagenomes</taxon>
        <taxon>ecological metagenomes</taxon>
    </lineage>
</organism>
<evidence type="ECO:0000313" key="1">
    <source>
        <dbReference type="EMBL" id="KKM24048.1"/>
    </source>
</evidence>